<evidence type="ECO:0000313" key="13">
    <source>
        <dbReference type="Proteomes" id="UP001142175"/>
    </source>
</evidence>
<dbReference type="Proteomes" id="UP001142175">
    <property type="component" value="Unassembled WGS sequence"/>
</dbReference>
<dbReference type="Pfam" id="PF02463">
    <property type="entry name" value="SMC_N"/>
    <property type="match status" value="1"/>
</dbReference>
<reference evidence="12" key="1">
    <citation type="submission" date="2022-08" db="EMBL/GenBank/DDBJ databases">
        <authorList>
            <person name="Zhang D."/>
        </authorList>
    </citation>
    <scope>NUCLEOTIDE SEQUENCE</scope>
    <source>
        <strain evidence="12">XJ19-11</strain>
    </source>
</reference>
<proteinExistence type="inferred from homology"/>
<keyword evidence="6" id="KW-0067">ATP-binding</keyword>
<accession>A0A9X2PCT1</accession>
<dbReference type="GO" id="GO:0006310">
    <property type="term" value="P:DNA recombination"/>
    <property type="evidence" value="ECO:0007669"/>
    <property type="project" value="InterPro"/>
</dbReference>
<dbReference type="GO" id="GO:0005524">
    <property type="term" value="F:ATP binding"/>
    <property type="evidence" value="ECO:0007669"/>
    <property type="project" value="UniProtKB-KW"/>
</dbReference>
<evidence type="ECO:0000256" key="8">
    <source>
        <dbReference type="ARBA" id="ARBA00033408"/>
    </source>
</evidence>
<evidence type="ECO:0000259" key="11">
    <source>
        <dbReference type="Pfam" id="PF02463"/>
    </source>
</evidence>
<dbReference type="InterPro" id="IPR004604">
    <property type="entry name" value="DNA_recomb/repair_RecN"/>
</dbReference>
<dbReference type="RefSeq" id="WP_258425015.1">
    <property type="nucleotide sequence ID" value="NZ_JANSUY010000024.1"/>
</dbReference>
<dbReference type="Gene3D" id="3.40.50.300">
    <property type="entry name" value="P-loop containing nucleotide triphosphate hydrolases"/>
    <property type="match status" value="2"/>
</dbReference>
<evidence type="ECO:0000256" key="9">
    <source>
        <dbReference type="PIRNR" id="PIRNR003128"/>
    </source>
</evidence>
<dbReference type="PANTHER" id="PTHR11059">
    <property type="entry name" value="DNA REPAIR PROTEIN RECN"/>
    <property type="match status" value="1"/>
</dbReference>
<dbReference type="GO" id="GO:0009432">
    <property type="term" value="P:SOS response"/>
    <property type="evidence" value="ECO:0007669"/>
    <property type="project" value="TreeGrafter"/>
</dbReference>
<evidence type="ECO:0000256" key="5">
    <source>
        <dbReference type="ARBA" id="ARBA00022763"/>
    </source>
</evidence>
<comment type="function">
    <text evidence="1 9">May be involved in recombinational repair of damaged DNA.</text>
</comment>
<comment type="similarity">
    <text evidence="2 9">Belongs to the RecN family.</text>
</comment>
<sequence length="550" mass="61607">MLRSLSIANYALIQGLEMKPSPNLSMITGETGAGKSIMLGAVGLLLGNRADTKALLNPDKKCVVEGNFAIGDYGLEDFFRNEDLDFDPECIIRREISPNGKSRAFINDTPVKLETLKDLGKALMDIHSQHDNLQLGEGEYQLDLVDAFSGSHQEKASYLSTFRSFQSAKKAFEKLSQEALEMKKEADFNRFQLEELSELKLQEGEQNELESEQEILENAEDIKSKIQEVLSQMEDEQFGALKLLALANQGVQQLSKYAHRFETFGERFQSALIELKDISASLEEEDEQIEVDFAKLEAVRMRLSKIYHLQKKHGLDTVEALIALENELADKVFLVENLDEELEKLKKSKEAAEKELTEKGKALSEKRKSAFHPFASQLAKLLHQLGMENAQVEFSHQQVSPTKTGMDQIDILFSANKGVKPQALKQVASGGEFSRLIFAIKYIMADKMALPTLIFDEIDTGVSGEIALQMVRMMQDIANQHQVICISHLPQVAAKGDQHYFVFKDNSSDKTISKIKLLQGEERILEIAKMIAGSNPSPTAFESARELLGR</sequence>
<evidence type="ECO:0000256" key="10">
    <source>
        <dbReference type="SAM" id="Coils"/>
    </source>
</evidence>
<feature type="coiled-coil region" evidence="10">
    <location>
        <begin position="335"/>
        <end position="362"/>
    </location>
</feature>
<dbReference type="InterPro" id="IPR027417">
    <property type="entry name" value="P-loop_NTPase"/>
</dbReference>
<evidence type="ECO:0000256" key="1">
    <source>
        <dbReference type="ARBA" id="ARBA00003618"/>
    </source>
</evidence>
<dbReference type="InterPro" id="IPR003395">
    <property type="entry name" value="RecF/RecN/SMC_N"/>
</dbReference>
<evidence type="ECO:0000256" key="3">
    <source>
        <dbReference type="ARBA" id="ARBA00021315"/>
    </source>
</evidence>
<dbReference type="NCBIfam" id="TIGR00634">
    <property type="entry name" value="recN"/>
    <property type="match status" value="1"/>
</dbReference>
<dbReference type="PANTHER" id="PTHR11059:SF0">
    <property type="entry name" value="DNA REPAIR PROTEIN RECN"/>
    <property type="match status" value="1"/>
</dbReference>
<feature type="coiled-coil region" evidence="10">
    <location>
        <begin position="165"/>
        <end position="236"/>
    </location>
</feature>
<keyword evidence="4" id="KW-0547">Nucleotide-binding</keyword>
<keyword evidence="5 9" id="KW-0227">DNA damage</keyword>
<dbReference type="PIRSF" id="PIRSF003128">
    <property type="entry name" value="RecN"/>
    <property type="match status" value="1"/>
</dbReference>
<evidence type="ECO:0000256" key="7">
    <source>
        <dbReference type="ARBA" id="ARBA00023204"/>
    </source>
</evidence>
<keyword evidence="10" id="KW-0175">Coiled coil</keyword>
<evidence type="ECO:0000256" key="4">
    <source>
        <dbReference type="ARBA" id="ARBA00022741"/>
    </source>
</evidence>
<keyword evidence="7 9" id="KW-0234">DNA repair</keyword>
<dbReference type="GO" id="GO:0043590">
    <property type="term" value="C:bacterial nucleoid"/>
    <property type="evidence" value="ECO:0007669"/>
    <property type="project" value="TreeGrafter"/>
</dbReference>
<evidence type="ECO:0000256" key="6">
    <source>
        <dbReference type="ARBA" id="ARBA00022840"/>
    </source>
</evidence>
<evidence type="ECO:0000313" key="12">
    <source>
        <dbReference type="EMBL" id="MCR9017174.1"/>
    </source>
</evidence>
<name>A0A9X2PCT1_9BACT</name>
<organism evidence="12 13">
    <name type="scientific">Aquiflexum gelatinilyticum</name>
    <dbReference type="NCBI Taxonomy" id="2961943"/>
    <lineage>
        <taxon>Bacteria</taxon>
        <taxon>Pseudomonadati</taxon>
        <taxon>Bacteroidota</taxon>
        <taxon>Cytophagia</taxon>
        <taxon>Cytophagales</taxon>
        <taxon>Cyclobacteriaceae</taxon>
        <taxon>Aquiflexum</taxon>
    </lineage>
</organism>
<dbReference type="CDD" id="cd03241">
    <property type="entry name" value="ABC_RecN"/>
    <property type="match status" value="2"/>
</dbReference>
<keyword evidence="13" id="KW-1185">Reference proteome</keyword>
<comment type="caution">
    <text evidence="12">The sequence shown here is derived from an EMBL/GenBank/DDBJ whole genome shotgun (WGS) entry which is preliminary data.</text>
</comment>
<dbReference type="GO" id="GO:0006281">
    <property type="term" value="P:DNA repair"/>
    <property type="evidence" value="ECO:0007669"/>
    <property type="project" value="UniProtKB-KW"/>
</dbReference>
<evidence type="ECO:0000256" key="2">
    <source>
        <dbReference type="ARBA" id="ARBA00009441"/>
    </source>
</evidence>
<gene>
    <name evidence="12" type="primary">recN</name>
    <name evidence="12" type="ORF">NU887_19220</name>
</gene>
<protein>
    <recommendedName>
        <fullName evidence="3 9">DNA repair protein RecN</fullName>
    </recommendedName>
    <alternativeName>
        <fullName evidence="8 9">Recombination protein N</fullName>
    </alternativeName>
</protein>
<feature type="domain" description="RecF/RecN/SMC N-terminal" evidence="11">
    <location>
        <begin position="3"/>
        <end position="506"/>
    </location>
</feature>
<dbReference type="EMBL" id="JANSUY010000024">
    <property type="protein sequence ID" value="MCR9017174.1"/>
    <property type="molecule type" value="Genomic_DNA"/>
</dbReference>
<dbReference type="SUPFAM" id="SSF52540">
    <property type="entry name" value="P-loop containing nucleoside triphosphate hydrolases"/>
    <property type="match status" value="2"/>
</dbReference>
<dbReference type="AlphaFoldDB" id="A0A9X2PCT1"/>